<sequence length="194" mass="22080">MLHVLKLPNLPKSSRTLLQTPRETTIAKMGNGHYWHNGLEKGIVNLLPKIDSATNLELSFNIDGLPIYNSTKMEFWPILCLINNMRNLHPFVVGIYCGTTKPPSVQGFLTPFVEEIKPLLKNGIFINGIKCSLKVRCFICDTPARSFAKGVVNFNAYNRCTRCTVIGEYNHESHRMSFPCIDLNVIWLKHLNYD</sequence>
<proteinExistence type="predicted"/>
<dbReference type="AlphaFoldDB" id="A0A1Y1NBY0"/>
<organism evidence="1">
    <name type="scientific">Photinus pyralis</name>
    <name type="common">Common eastern firefly</name>
    <name type="synonym">Lampyris pyralis</name>
    <dbReference type="NCBI Taxonomy" id="7054"/>
    <lineage>
        <taxon>Eukaryota</taxon>
        <taxon>Metazoa</taxon>
        <taxon>Ecdysozoa</taxon>
        <taxon>Arthropoda</taxon>
        <taxon>Hexapoda</taxon>
        <taxon>Insecta</taxon>
        <taxon>Pterygota</taxon>
        <taxon>Neoptera</taxon>
        <taxon>Endopterygota</taxon>
        <taxon>Coleoptera</taxon>
        <taxon>Polyphaga</taxon>
        <taxon>Elateriformia</taxon>
        <taxon>Elateroidea</taxon>
        <taxon>Lampyridae</taxon>
        <taxon>Lampyrinae</taxon>
        <taxon>Photinus</taxon>
    </lineage>
</organism>
<evidence type="ECO:0000313" key="1">
    <source>
        <dbReference type="EMBL" id="JAV94135.1"/>
    </source>
</evidence>
<reference evidence="1" key="1">
    <citation type="journal article" date="2016" name="Sci. Rep.">
        <title>Molecular characterization of firefly nuptial gifts: a multi-omics approach sheds light on postcopulatory sexual selection.</title>
        <authorList>
            <person name="Al-Wathiqui N."/>
            <person name="Fallon T.R."/>
            <person name="South A."/>
            <person name="Weng J.K."/>
            <person name="Lewis S.M."/>
        </authorList>
    </citation>
    <scope>NUCLEOTIDE SEQUENCE</scope>
</reference>
<dbReference type="PANTHER" id="PTHR33053:SF24">
    <property type="entry name" value="TRANSPOSASE DOMAIN-CONTAINING PROTEIN"/>
    <property type="match status" value="1"/>
</dbReference>
<accession>A0A1Y1NBY0</accession>
<dbReference type="PANTHER" id="PTHR33053">
    <property type="entry name" value="PROTEIN, PUTATIVE-RELATED"/>
    <property type="match status" value="1"/>
</dbReference>
<evidence type="ECO:0008006" key="2">
    <source>
        <dbReference type="Google" id="ProtNLM"/>
    </source>
</evidence>
<name>A0A1Y1NBY0_PHOPY</name>
<protein>
    <recommendedName>
        <fullName evidence="2">Transposase domain-containing protein</fullName>
    </recommendedName>
</protein>
<dbReference type="EMBL" id="GEZM01010221">
    <property type="protein sequence ID" value="JAV94135.1"/>
    <property type="molecule type" value="Transcribed_RNA"/>
</dbReference>